<dbReference type="InterPro" id="IPR009018">
    <property type="entry name" value="Signal_recog_particle_SRP9/14"/>
</dbReference>
<dbReference type="GO" id="GO:0005786">
    <property type="term" value="C:signal recognition particle, endoplasmic reticulum targeting"/>
    <property type="evidence" value="ECO:0007669"/>
    <property type="project" value="UniProtKB-KW"/>
</dbReference>
<dbReference type="GO" id="GO:0006614">
    <property type="term" value="P:SRP-dependent cotranslational protein targeting to membrane"/>
    <property type="evidence" value="ECO:0007669"/>
    <property type="project" value="InterPro"/>
</dbReference>
<evidence type="ECO:0000256" key="6">
    <source>
        <dbReference type="ARBA" id="ARBA00023135"/>
    </source>
</evidence>
<feature type="domain" description="SRP9" evidence="10">
    <location>
        <begin position="21"/>
        <end position="90"/>
    </location>
</feature>
<keyword evidence="4 9" id="KW-0963">Cytoplasm</keyword>
<dbReference type="InterPro" id="IPR039914">
    <property type="entry name" value="SRP9-like"/>
</dbReference>
<protein>
    <recommendedName>
        <fullName evidence="3 9">Signal recognition particle 9 kDa protein</fullName>
        <shortName evidence="9">SRP9</shortName>
    </recommendedName>
</protein>
<keyword evidence="12" id="KW-1185">Reference proteome</keyword>
<dbReference type="FunFam" id="3.30.720.10:FF:000001">
    <property type="entry name" value="Signal recognition particle 9 kDa protein"/>
    <property type="match status" value="1"/>
</dbReference>
<dbReference type="Gene3D" id="3.30.720.10">
    <property type="entry name" value="Signal recognition particle alu RNA binding heterodimer, srp9/1"/>
    <property type="match status" value="1"/>
</dbReference>
<accession>A0A8S1DAV3</accession>
<dbReference type="GO" id="GO:0005829">
    <property type="term" value="C:cytosol"/>
    <property type="evidence" value="ECO:0007669"/>
    <property type="project" value="UniProtKB-ARBA"/>
</dbReference>
<dbReference type="PANTHER" id="PTHR12834">
    <property type="entry name" value="SIGNAL RECOGNITION PARTICLE 9 KDA PROTEIN"/>
    <property type="match status" value="1"/>
</dbReference>
<evidence type="ECO:0000256" key="2">
    <source>
        <dbReference type="ARBA" id="ARBA00009193"/>
    </source>
</evidence>
<evidence type="ECO:0000313" key="11">
    <source>
        <dbReference type="EMBL" id="CAB3378578.1"/>
    </source>
</evidence>
<evidence type="ECO:0000256" key="9">
    <source>
        <dbReference type="PIRNR" id="PIRNR017029"/>
    </source>
</evidence>
<comment type="similarity">
    <text evidence="2 9">Belongs to the SRP9 family.</text>
</comment>
<keyword evidence="6 9" id="KW-0733">Signal recognition particle</keyword>
<dbReference type="InterPro" id="IPR008832">
    <property type="entry name" value="SRP9"/>
</dbReference>
<dbReference type="PIRSF" id="PIRSF017029">
    <property type="entry name" value="Signal_recog_particle_SRP9"/>
    <property type="match status" value="1"/>
</dbReference>
<evidence type="ECO:0000256" key="7">
    <source>
        <dbReference type="ARBA" id="ARBA00023274"/>
    </source>
</evidence>
<sequence>MIKDSIYFSLNEIRFSKMTYLKSWEEFQKAAEKLYLQNPTKARYNISYRHNKGLVALKMTDDATCLQYKTENQQELRKMEMFLNDLMRHMASNEN</sequence>
<dbReference type="Proteomes" id="UP000494165">
    <property type="component" value="Unassembled WGS sequence"/>
</dbReference>
<evidence type="ECO:0000259" key="10">
    <source>
        <dbReference type="Pfam" id="PF05486"/>
    </source>
</evidence>
<name>A0A8S1DAV3_9INSE</name>
<evidence type="ECO:0000256" key="4">
    <source>
        <dbReference type="ARBA" id="ARBA00022490"/>
    </source>
</evidence>
<keyword evidence="7 9" id="KW-0687">Ribonucleoprotein</keyword>
<dbReference type="GO" id="GO:0045900">
    <property type="term" value="P:negative regulation of translational elongation"/>
    <property type="evidence" value="ECO:0007669"/>
    <property type="project" value="InterPro"/>
</dbReference>
<reference evidence="11 12" key="1">
    <citation type="submission" date="2020-04" db="EMBL/GenBank/DDBJ databases">
        <authorList>
            <person name="Alioto T."/>
            <person name="Alioto T."/>
            <person name="Gomez Garrido J."/>
        </authorList>
    </citation>
    <scope>NUCLEOTIDE SEQUENCE [LARGE SCALE GENOMIC DNA]</scope>
</reference>
<dbReference type="OrthoDB" id="360923at2759"/>
<dbReference type="EMBL" id="CADEPI010000168">
    <property type="protein sequence ID" value="CAB3378578.1"/>
    <property type="molecule type" value="Genomic_DNA"/>
</dbReference>
<proteinExistence type="inferred from homology"/>
<keyword evidence="5 9" id="KW-0694">RNA-binding</keyword>
<dbReference type="Pfam" id="PF05486">
    <property type="entry name" value="SRP9-21"/>
    <property type="match status" value="1"/>
</dbReference>
<comment type="caution">
    <text evidence="11">The sequence shown here is derived from an EMBL/GenBank/DDBJ whole genome shotgun (WGS) entry which is preliminary data.</text>
</comment>
<evidence type="ECO:0000313" key="12">
    <source>
        <dbReference type="Proteomes" id="UP000494165"/>
    </source>
</evidence>
<organism evidence="11 12">
    <name type="scientific">Cloeon dipterum</name>
    <dbReference type="NCBI Taxonomy" id="197152"/>
    <lineage>
        <taxon>Eukaryota</taxon>
        <taxon>Metazoa</taxon>
        <taxon>Ecdysozoa</taxon>
        <taxon>Arthropoda</taxon>
        <taxon>Hexapoda</taxon>
        <taxon>Insecta</taxon>
        <taxon>Pterygota</taxon>
        <taxon>Palaeoptera</taxon>
        <taxon>Ephemeroptera</taxon>
        <taxon>Pisciforma</taxon>
        <taxon>Baetidae</taxon>
        <taxon>Cloeon</taxon>
    </lineage>
</organism>
<dbReference type="PANTHER" id="PTHR12834:SF12">
    <property type="entry name" value="SIGNAL RECOGNITION PARTICLE 9 KDA PROTEIN"/>
    <property type="match status" value="1"/>
</dbReference>
<comment type="subcellular location">
    <subcellularLocation>
        <location evidence="1 9">Cytoplasm</location>
    </subcellularLocation>
</comment>
<evidence type="ECO:0000256" key="5">
    <source>
        <dbReference type="ARBA" id="ARBA00022884"/>
    </source>
</evidence>
<evidence type="ECO:0000256" key="3">
    <source>
        <dbReference type="ARBA" id="ARBA00020414"/>
    </source>
</evidence>
<comment type="function">
    <text evidence="8 9">Component of the signal recognition particle (SRP) complex, a ribonucleoprotein complex that mediates the cotranslational targeting of secretory and membrane proteins to the endoplasmic reticulum (ER). SRP9 together with SRP14 and the Alu portion of the SRP RNA, constitutes the elongation arrest domain of SRP. The complex of SRP9 and SRP14 is required for SRP RNA binding.</text>
</comment>
<dbReference type="AlphaFoldDB" id="A0A8S1DAV3"/>
<dbReference type="SUPFAM" id="SSF54762">
    <property type="entry name" value="Signal recognition particle alu RNA binding heterodimer, SRP9/14"/>
    <property type="match status" value="1"/>
</dbReference>
<gene>
    <name evidence="11" type="ORF">CLODIP_2_CD10247</name>
</gene>
<evidence type="ECO:0000256" key="1">
    <source>
        <dbReference type="ARBA" id="ARBA00004496"/>
    </source>
</evidence>
<dbReference type="InterPro" id="IPR039432">
    <property type="entry name" value="SRP9_dom"/>
</dbReference>
<evidence type="ECO:0000256" key="8">
    <source>
        <dbReference type="ARBA" id="ARBA00045462"/>
    </source>
</evidence>
<dbReference type="GO" id="GO:0008312">
    <property type="term" value="F:7S RNA binding"/>
    <property type="evidence" value="ECO:0007669"/>
    <property type="project" value="InterPro"/>
</dbReference>